<dbReference type="UniPathway" id="UPA00143"/>
<evidence type="ECO:0000256" key="1">
    <source>
        <dbReference type="ARBA" id="ARBA00000900"/>
    </source>
</evidence>
<feature type="domain" description="U-box" evidence="6">
    <location>
        <begin position="15"/>
        <end position="90"/>
    </location>
</feature>
<evidence type="ECO:0000256" key="2">
    <source>
        <dbReference type="ARBA" id="ARBA00004906"/>
    </source>
</evidence>
<dbReference type="InterPro" id="IPR003613">
    <property type="entry name" value="Ubox_domain"/>
</dbReference>
<name>A0A6P5HN85_ANACO</name>
<protein>
    <recommendedName>
        <fullName evidence="5 6">U-box domain-containing protein</fullName>
        <ecNumber evidence="5">2.3.2.27</ecNumber>
    </recommendedName>
    <alternativeName>
        <fullName evidence="5">RING-type E3 ubiquitin transferase PUB</fullName>
    </alternativeName>
</protein>
<dbReference type="GeneID" id="109728675"/>
<dbReference type="Proteomes" id="UP000515123">
    <property type="component" value="Linkage group 24"/>
</dbReference>
<dbReference type="GO" id="GO:0061630">
    <property type="term" value="F:ubiquitin protein ligase activity"/>
    <property type="evidence" value="ECO:0007669"/>
    <property type="project" value="UniProtKB-UniRule"/>
</dbReference>
<dbReference type="SMART" id="SM00504">
    <property type="entry name" value="Ubox"/>
    <property type="match status" value="1"/>
</dbReference>
<keyword evidence="7" id="KW-1185">Reference proteome</keyword>
<sequence>MYYTSIAYDQMDGLEIPPYFICPISLQIMEDPVTVATGVSYDRASIERWLTVYGRDKCPVTNQTLVDRTLTPNSTLLRLIQSWAACAAQLPAAATARSNPRFDLSDVLRQLRDTDAELQRRGLKKVKLLAEDDGDFDSMACMEKAGVTSLVASLIVMRNTDLVQDALDVIDEATIVLQHLKPSPQAIKRLAESNNGELIRSLSSILQRGSYRARTHATLLLKSIFKVVDEGYKSNPPPDLFDGVVEILKDQNSARSTNLAALSILTEALALGKNRAKAVEAGLVAVIIELLIEENGDRRSCEAMLYILELACGRAEGRAAVVGHRAGVAAVVGKVLGVSGGATERAVRVLGLLCRYCRVAEEMAEVGGVAKLCMVVQVEGSRRSREIAKEILGMHLRTWSRSPCFPYSYSLPY</sequence>
<dbReference type="EC" id="2.3.2.27" evidence="5"/>
<proteinExistence type="predicted"/>
<evidence type="ECO:0000313" key="7">
    <source>
        <dbReference type="Proteomes" id="UP000515123"/>
    </source>
</evidence>
<dbReference type="PANTHER" id="PTHR22849">
    <property type="entry name" value="WDSAM1 PROTEIN"/>
    <property type="match status" value="1"/>
</dbReference>
<dbReference type="InterPro" id="IPR045210">
    <property type="entry name" value="RING-Ubox_PUB"/>
</dbReference>
<dbReference type="PROSITE" id="PS51698">
    <property type="entry name" value="U_BOX"/>
    <property type="match status" value="1"/>
</dbReference>
<reference evidence="8" key="2">
    <citation type="submission" date="2025-08" db="UniProtKB">
        <authorList>
            <consortium name="RefSeq"/>
        </authorList>
    </citation>
    <scope>IDENTIFICATION</scope>
    <source>
        <tissue evidence="8">Leaf</tissue>
    </source>
</reference>
<dbReference type="Gramene" id="Aco023405.1.mrna1">
    <property type="protein sequence ID" value="Aco023405.1.mrna1.cds1"/>
    <property type="gene ID" value="Aco023405.1.path1"/>
</dbReference>
<evidence type="ECO:0000256" key="4">
    <source>
        <dbReference type="ARBA" id="ARBA00022786"/>
    </source>
</evidence>
<comment type="catalytic activity">
    <reaction evidence="1 5">
        <text>S-ubiquitinyl-[E2 ubiquitin-conjugating enzyme]-L-cysteine + [acceptor protein]-L-lysine = [E2 ubiquitin-conjugating enzyme]-L-cysteine + N(6)-ubiquitinyl-[acceptor protein]-L-lysine.</text>
        <dbReference type="EC" id="2.3.2.27"/>
    </reaction>
</comment>
<keyword evidence="3 5" id="KW-0808">Transferase</keyword>
<dbReference type="Gene3D" id="3.30.40.10">
    <property type="entry name" value="Zinc/RING finger domain, C3HC4 (zinc finger)"/>
    <property type="match status" value="1"/>
</dbReference>
<evidence type="ECO:0000256" key="5">
    <source>
        <dbReference type="RuleBase" id="RU369093"/>
    </source>
</evidence>
<dbReference type="Pfam" id="PF25598">
    <property type="entry name" value="ARM_PUB"/>
    <property type="match status" value="1"/>
</dbReference>
<dbReference type="InterPro" id="IPR011989">
    <property type="entry name" value="ARM-like"/>
</dbReference>
<reference evidence="7" key="1">
    <citation type="journal article" date="2015" name="Nat. Genet.">
        <title>The pineapple genome and the evolution of CAM photosynthesis.</title>
        <authorList>
            <person name="Ming R."/>
            <person name="VanBuren R."/>
            <person name="Wai C.M."/>
            <person name="Tang H."/>
            <person name="Schatz M.C."/>
            <person name="Bowers J.E."/>
            <person name="Lyons E."/>
            <person name="Wang M.L."/>
            <person name="Chen J."/>
            <person name="Biggers E."/>
            <person name="Zhang J."/>
            <person name="Huang L."/>
            <person name="Zhang L."/>
            <person name="Miao W."/>
            <person name="Zhang J."/>
            <person name="Ye Z."/>
            <person name="Miao C."/>
            <person name="Lin Z."/>
            <person name="Wang H."/>
            <person name="Zhou H."/>
            <person name="Yim W.C."/>
            <person name="Priest H.D."/>
            <person name="Zheng C."/>
            <person name="Woodhouse M."/>
            <person name="Edger P.P."/>
            <person name="Guyot R."/>
            <person name="Guo H.B."/>
            <person name="Guo H."/>
            <person name="Zheng G."/>
            <person name="Singh R."/>
            <person name="Sharma A."/>
            <person name="Min X."/>
            <person name="Zheng Y."/>
            <person name="Lee H."/>
            <person name="Gurtowski J."/>
            <person name="Sedlazeck F.J."/>
            <person name="Harkess A."/>
            <person name="McKain M.R."/>
            <person name="Liao Z."/>
            <person name="Fang J."/>
            <person name="Liu J."/>
            <person name="Zhang X."/>
            <person name="Zhang Q."/>
            <person name="Hu W."/>
            <person name="Qin Y."/>
            <person name="Wang K."/>
            <person name="Chen L.Y."/>
            <person name="Shirley N."/>
            <person name="Lin Y.R."/>
            <person name="Liu L.Y."/>
            <person name="Hernandez A.G."/>
            <person name="Wright C.L."/>
            <person name="Bulone V."/>
            <person name="Tuskan G.A."/>
            <person name="Heath K."/>
            <person name="Zee F."/>
            <person name="Moore P.H."/>
            <person name="Sunkar R."/>
            <person name="Leebens-Mack J.H."/>
            <person name="Mockler T."/>
            <person name="Bennetzen J.L."/>
            <person name="Freeling M."/>
            <person name="Sankoff D."/>
            <person name="Paterson A.H."/>
            <person name="Zhu X."/>
            <person name="Yang X."/>
            <person name="Smith J.A."/>
            <person name="Cushman J.C."/>
            <person name="Paull R.E."/>
            <person name="Yu Q."/>
        </authorList>
    </citation>
    <scope>NUCLEOTIDE SEQUENCE [LARGE SCALE GENOMIC DNA]</scope>
    <source>
        <strain evidence="7">cv. F153</strain>
    </source>
</reference>
<dbReference type="PANTHER" id="PTHR22849:SF164">
    <property type="entry name" value="U-BOX DOMAIN-CONTAINING PROTEIN"/>
    <property type="match status" value="1"/>
</dbReference>
<evidence type="ECO:0000256" key="3">
    <source>
        <dbReference type="ARBA" id="ARBA00022679"/>
    </source>
</evidence>
<dbReference type="InterPro" id="IPR058678">
    <property type="entry name" value="ARM_PUB"/>
</dbReference>
<dbReference type="RefSeq" id="XP_020114733.1">
    <property type="nucleotide sequence ID" value="XM_020259144.1"/>
</dbReference>
<dbReference type="SUPFAM" id="SSF48371">
    <property type="entry name" value="ARM repeat"/>
    <property type="match status" value="1"/>
</dbReference>
<accession>A0A6P5HN85</accession>
<comment type="function">
    <text evidence="5">Functions as an E3 ubiquitin ligase.</text>
</comment>
<comment type="pathway">
    <text evidence="2 5">Protein modification; protein ubiquitination.</text>
</comment>
<organism evidence="7 8">
    <name type="scientific">Ananas comosus</name>
    <name type="common">Pineapple</name>
    <name type="synonym">Ananas ananas</name>
    <dbReference type="NCBI Taxonomy" id="4615"/>
    <lineage>
        <taxon>Eukaryota</taxon>
        <taxon>Viridiplantae</taxon>
        <taxon>Streptophyta</taxon>
        <taxon>Embryophyta</taxon>
        <taxon>Tracheophyta</taxon>
        <taxon>Spermatophyta</taxon>
        <taxon>Magnoliopsida</taxon>
        <taxon>Liliopsida</taxon>
        <taxon>Poales</taxon>
        <taxon>Bromeliaceae</taxon>
        <taxon>Bromelioideae</taxon>
        <taxon>Ananas</taxon>
    </lineage>
</organism>
<dbReference type="AlphaFoldDB" id="A0A6P5HN85"/>
<dbReference type="Gene3D" id="1.25.10.10">
    <property type="entry name" value="Leucine-rich Repeat Variant"/>
    <property type="match status" value="1"/>
</dbReference>
<dbReference type="OrthoDB" id="10064100at2759"/>
<dbReference type="GO" id="GO:0016567">
    <property type="term" value="P:protein ubiquitination"/>
    <property type="evidence" value="ECO:0007669"/>
    <property type="project" value="UniProtKB-UniRule"/>
</dbReference>
<gene>
    <name evidence="8" type="primary">LOC109728675</name>
</gene>
<dbReference type="SUPFAM" id="SSF57850">
    <property type="entry name" value="RING/U-box"/>
    <property type="match status" value="1"/>
</dbReference>
<evidence type="ECO:0000313" key="8">
    <source>
        <dbReference type="RefSeq" id="XP_020114733.1"/>
    </source>
</evidence>
<dbReference type="Pfam" id="PF04564">
    <property type="entry name" value="U-box"/>
    <property type="match status" value="1"/>
</dbReference>
<evidence type="ECO:0000259" key="6">
    <source>
        <dbReference type="PROSITE" id="PS51698"/>
    </source>
</evidence>
<dbReference type="InterPro" id="IPR045185">
    <property type="entry name" value="PUB22/23/24-like"/>
</dbReference>
<dbReference type="InterPro" id="IPR016024">
    <property type="entry name" value="ARM-type_fold"/>
</dbReference>
<dbReference type="CDD" id="cd16664">
    <property type="entry name" value="RING-Ubox_PUB"/>
    <property type="match status" value="1"/>
</dbReference>
<dbReference type="InterPro" id="IPR013083">
    <property type="entry name" value="Znf_RING/FYVE/PHD"/>
</dbReference>
<keyword evidence="4 5" id="KW-0833">Ubl conjugation pathway</keyword>